<keyword evidence="7" id="KW-0175">Coiled coil</keyword>
<comment type="caution">
    <text evidence="9">The sequence shown here is derived from an EMBL/GenBank/DDBJ whole genome shotgun (WGS) entry which is preliminary data.</text>
</comment>
<keyword evidence="5" id="KW-0804">Transcription</keyword>
<dbReference type="PANTHER" id="PTHR47416:SF8">
    <property type="entry name" value="BASIC-LEUCINE ZIPPER TRANSCRIPTION FACTOR E-RELATED"/>
    <property type="match status" value="1"/>
</dbReference>
<evidence type="ECO:0000259" key="8">
    <source>
        <dbReference type="SMART" id="SM00338"/>
    </source>
</evidence>
<feature type="domain" description="BZIP" evidence="8">
    <location>
        <begin position="110"/>
        <end position="174"/>
    </location>
</feature>
<reference evidence="9" key="1">
    <citation type="submission" date="2021-01" db="EMBL/GenBank/DDBJ databases">
        <authorList>
            <consortium name="Genoscope - CEA"/>
            <person name="William W."/>
        </authorList>
    </citation>
    <scope>NUCLEOTIDE SEQUENCE</scope>
</reference>
<keyword evidence="4" id="KW-0238">DNA-binding</keyword>
<feature type="coiled-coil region" evidence="7">
    <location>
        <begin position="130"/>
        <end position="157"/>
    </location>
</feature>
<accession>A0A8S1XMZ7</accession>
<dbReference type="SMART" id="SM00338">
    <property type="entry name" value="BRLZ"/>
    <property type="match status" value="1"/>
</dbReference>
<dbReference type="Pfam" id="PF00170">
    <property type="entry name" value="bZIP_1"/>
    <property type="match status" value="1"/>
</dbReference>
<evidence type="ECO:0000313" key="9">
    <source>
        <dbReference type="EMBL" id="CAD8202746.1"/>
    </source>
</evidence>
<evidence type="ECO:0000313" key="10">
    <source>
        <dbReference type="Proteomes" id="UP000689195"/>
    </source>
</evidence>
<keyword evidence="3" id="KW-0805">Transcription regulation</keyword>
<dbReference type="CDD" id="cd14811">
    <property type="entry name" value="bZIP_u2"/>
    <property type="match status" value="1"/>
</dbReference>
<proteinExistence type="inferred from homology"/>
<protein>
    <recommendedName>
        <fullName evidence="8">BZIP domain-containing protein</fullName>
    </recommendedName>
</protein>
<evidence type="ECO:0000256" key="5">
    <source>
        <dbReference type="ARBA" id="ARBA00023163"/>
    </source>
</evidence>
<evidence type="ECO:0000256" key="2">
    <source>
        <dbReference type="ARBA" id="ARBA00007163"/>
    </source>
</evidence>
<sequence length="367" mass="43329">MYNNHIELIGDDQFVNFLMDQNQFNFPYVNSSSIMQCQNSDEDDPNKLFSIYQLPKQTQRKKQQKKKKSEETILTNKSNIKNTYINKISTLIQESKQIITPKLEKKVSTQTDDSIQAKLIRNRECAKNSRQRKKIYLELLENRVNILKEELENCKRFIKGHSNCIQQIGSNTQLQKYYVGKSQLFEKLESAVQNNYDNNEINLLLDSVGKEKMDASKYFLQQIMEISCPIYVKYLLWASGSNLTEPTWFSDIYREVNISDNQMKSLKKLYKNIQSDKEKLQDIIIQLQNVTENLQQQTNSIGNFIDEMRNILTPTQVAKLLLGIEKNKFQKEFRLSNFCKQFEDEFDTDIKQEELQFDDIMQKKIHI</sequence>
<dbReference type="GO" id="GO:0003677">
    <property type="term" value="F:DNA binding"/>
    <property type="evidence" value="ECO:0007669"/>
    <property type="project" value="UniProtKB-KW"/>
</dbReference>
<dbReference type="EMBL" id="CAJJDO010000132">
    <property type="protein sequence ID" value="CAD8202746.1"/>
    <property type="molecule type" value="Genomic_DNA"/>
</dbReference>
<evidence type="ECO:0000256" key="7">
    <source>
        <dbReference type="SAM" id="Coils"/>
    </source>
</evidence>
<evidence type="ECO:0000256" key="6">
    <source>
        <dbReference type="ARBA" id="ARBA00023242"/>
    </source>
</evidence>
<keyword evidence="10" id="KW-1185">Reference proteome</keyword>
<evidence type="ECO:0000256" key="4">
    <source>
        <dbReference type="ARBA" id="ARBA00023125"/>
    </source>
</evidence>
<dbReference type="InterPro" id="IPR004827">
    <property type="entry name" value="bZIP"/>
</dbReference>
<gene>
    <name evidence="9" type="ORF">PPENT_87.1.T1320024</name>
</gene>
<dbReference type="AlphaFoldDB" id="A0A8S1XMZ7"/>
<organism evidence="9 10">
    <name type="scientific">Paramecium pentaurelia</name>
    <dbReference type="NCBI Taxonomy" id="43138"/>
    <lineage>
        <taxon>Eukaryota</taxon>
        <taxon>Sar</taxon>
        <taxon>Alveolata</taxon>
        <taxon>Ciliophora</taxon>
        <taxon>Intramacronucleata</taxon>
        <taxon>Oligohymenophorea</taxon>
        <taxon>Peniculida</taxon>
        <taxon>Parameciidae</taxon>
        <taxon>Paramecium</taxon>
    </lineage>
</organism>
<name>A0A8S1XMZ7_9CILI</name>
<keyword evidence="6" id="KW-0539">Nucleus</keyword>
<feature type="coiled-coil region" evidence="7">
    <location>
        <begin position="263"/>
        <end position="300"/>
    </location>
</feature>
<dbReference type="OrthoDB" id="306111at2759"/>
<evidence type="ECO:0000256" key="3">
    <source>
        <dbReference type="ARBA" id="ARBA00023015"/>
    </source>
</evidence>
<dbReference type="PANTHER" id="PTHR47416">
    <property type="entry name" value="BASIC-LEUCINE ZIPPER TRANSCRIPTION FACTOR F-RELATED"/>
    <property type="match status" value="1"/>
</dbReference>
<dbReference type="GO" id="GO:0003700">
    <property type="term" value="F:DNA-binding transcription factor activity"/>
    <property type="evidence" value="ECO:0007669"/>
    <property type="project" value="InterPro"/>
</dbReference>
<comment type="similarity">
    <text evidence="2">Belongs to the bZIP family.</text>
</comment>
<comment type="subcellular location">
    <subcellularLocation>
        <location evidence="1">Nucleus</location>
    </subcellularLocation>
</comment>
<dbReference type="GO" id="GO:0005634">
    <property type="term" value="C:nucleus"/>
    <property type="evidence" value="ECO:0007669"/>
    <property type="project" value="UniProtKB-SubCell"/>
</dbReference>
<dbReference type="Proteomes" id="UP000689195">
    <property type="component" value="Unassembled WGS sequence"/>
</dbReference>
<evidence type="ECO:0000256" key="1">
    <source>
        <dbReference type="ARBA" id="ARBA00004123"/>
    </source>
</evidence>